<name>A0A1X0VFT6_LEUPS</name>
<dbReference type="InterPro" id="IPR036477">
    <property type="entry name" value="Formyl_transf_N_sf"/>
</dbReference>
<gene>
    <name evidence="4" type="primary">purN</name>
    <name evidence="6" type="ORF">BMR96_00990</name>
</gene>
<protein>
    <recommendedName>
        <fullName evidence="4">Phosphoribosylglycinamide formyltransferase</fullName>
        <ecNumber evidence="4">2.1.2.2</ecNumber>
    </recommendedName>
    <alternativeName>
        <fullName evidence="4">5'-phosphoribosylglycinamide transformylase</fullName>
    </alternativeName>
    <alternativeName>
        <fullName evidence="4">GAR transformylase</fullName>
        <shortName evidence="4">GART</shortName>
    </alternativeName>
</protein>
<comment type="catalytic activity">
    <reaction evidence="4">
        <text>N(1)-(5-phospho-beta-D-ribosyl)glycinamide + (6R)-10-formyltetrahydrofolate = N(2)-formyl-N(1)-(5-phospho-beta-D-ribosyl)glycinamide + (6S)-5,6,7,8-tetrahydrofolate + H(+)</text>
        <dbReference type="Rhea" id="RHEA:15053"/>
        <dbReference type="ChEBI" id="CHEBI:15378"/>
        <dbReference type="ChEBI" id="CHEBI:57453"/>
        <dbReference type="ChEBI" id="CHEBI:143788"/>
        <dbReference type="ChEBI" id="CHEBI:147286"/>
        <dbReference type="ChEBI" id="CHEBI:195366"/>
        <dbReference type="EC" id="2.1.2.2"/>
    </reaction>
</comment>
<dbReference type="Proteomes" id="UP000192288">
    <property type="component" value="Unassembled WGS sequence"/>
</dbReference>
<evidence type="ECO:0000256" key="2">
    <source>
        <dbReference type="ARBA" id="ARBA00022679"/>
    </source>
</evidence>
<dbReference type="NCBIfam" id="TIGR00639">
    <property type="entry name" value="PurN"/>
    <property type="match status" value="1"/>
</dbReference>
<dbReference type="InterPro" id="IPR004607">
    <property type="entry name" value="GART"/>
</dbReference>
<comment type="similarity">
    <text evidence="4">Belongs to the GART family.</text>
</comment>
<accession>A0A1X0VFT6</accession>
<evidence type="ECO:0000313" key="6">
    <source>
        <dbReference type="EMBL" id="ORI98612.1"/>
    </source>
</evidence>
<evidence type="ECO:0000256" key="3">
    <source>
        <dbReference type="ARBA" id="ARBA00022755"/>
    </source>
</evidence>
<sequence length="196" mass="21672">MVKKVRLAVFASGTGTNFQALNDAIIQRNLNAEIVRLVVDHSKAGVLNLAKVFGVPTTTIIYSHYLDKTAAEQAIIDQLESDQVDGILLAGYMRILTPLLINRYLGKIINLHPAMLPSFPGRHSILDAFEAGVDKTGVTVHFVDNGIDTGEIIAQEVVPIKKDDTLEQLETRIHHVEHVLYPNTLEKLLKEGVFLK</sequence>
<evidence type="ECO:0000259" key="5">
    <source>
        <dbReference type="Pfam" id="PF00551"/>
    </source>
</evidence>
<comment type="caution">
    <text evidence="6">The sequence shown here is derived from an EMBL/GenBank/DDBJ whole genome shotgun (WGS) entry which is preliminary data.</text>
</comment>
<dbReference type="UniPathway" id="UPA00074">
    <property type="reaction ID" value="UER00126"/>
</dbReference>
<dbReference type="PANTHER" id="PTHR43369:SF2">
    <property type="entry name" value="PHOSPHORIBOSYLGLYCINAMIDE FORMYLTRANSFERASE"/>
    <property type="match status" value="1"/>
</dbReference>
<dbReference type="CDD" id="cd08645">
    <property type="entry name" value="FMT_core_GART"/>
    <property type="match status" value="1"/>
</dbReference>
<evidence type="ECO:0000256" key="4">
    <source>
        <dbReference type="HAMAP-Rule" id="MF_01930"/>
    </source>
</evidence>
<dbReference type="GO" id="GO:0005829">
    <property type="term" value="C:cytosol"/>
    <property type="evidence" value="ECO:0007669"/>
    <property type="project" value="TreeGrafter"/>
</dbReference>
<dbReference type="SUPFAM" id="SSF53328">
    <property type="entry name" value="Formyltransferase"/>
    <property type="match status" value="1"/>
</dbReference>
<dbReference type="HAMAP" id="MF_01930">
    <property type="entry name" value="PurN"/>
    <property type="match status" value="1"/>
</dbReference>
<feature type="binding site" evidence="4">
    <location>
        <position position="68"/>
    </location>
    <ligand>
        <name>(6R)-10-formyltetrahydrofolate</name>
        <dbReference type="ChEBI" id="CHEBI:195366"/>
    </ligand>
</feature>
<feature type="binding site" evidence="4">
    <location>
        <begin position="93"/>
        <end position="96"/>
    </location>
    <ligand>
        <name>(6R)-10-formyltetrahydrofolate</name>
        <dbReference type="ChEBI" id="CHEBI:195366"/>
    </ligand>
</feature>
<dbReference type="EC" id="2.1.2.2" evidence="4"/>
<dbReference type="PANTHER" id="PTHR43369">
    <property type="entry name" value="PHOSPHORIBOSYLGLYCINAMIDE FORMYLTRANSFERASE"/>
    <property type="match status" value="1"/>
</dbReference>
<dbReference type="Pfam" id="PF00551">
    <property type="entry name" value="Formyl_trans_N"/>
    <property type="match status" value="1"/>
</dbReference>
<keyword evidence="2 4" id="KW-0808">Transferase</keyword>
<dbReference type="Gene3D" id="3.40.50.170">
    <property type="entry name" value="Formyl transferase, N-terminal domain"/>
    <property type="match status" value="1"/>
</dbReference>
<feature type="binding site" evidence="4">
    <location>
        <position position="110"/>
    </location>
    <ligand>
        <name>(6R)-10-formyltetrahydrofolate</name>
        <dbReference type="ChEBI" id="CHEBI:195366"/>
    </ligand>
</feature>
<comment type="function">
    <text evidence="4">Catalyzes the transfer of a formyl group from 10-formyltetrahydrofolate to 5-phospho-ribosyl-glycinamide (GAR), producing 5-phospho-ribosyl-N-formylglycinamide (FGAR) and tetrahydrofolate.</text>
</comment>
<evidence type="ECO:0000313" key="7">
    <source>
        <dbReference type="Proteomes" id="UP000192288"/>
    </source>
</evidence>
<dbReference type="InterPro" id="IPR002376">
    <property type="entry name" value="Formyl_transf_N"/>
</dbReference>
<proteinExistence type="inferred from homology"/>
<organism evidence="6 7">
    <name type="scientific">Leuconostoc pseudomesenteroides</name>
    <dbReference type="NCBI Taxonomy" id="33968"/>
    <lineage>
        <taxon>Bacteria</taxon>
        <taxon>Bacillati</taxon>
        <taxon>Bacillota</taxon>
        <taxon>Bacilli</taxon>
        <taxon>Lactobacillales</taxon>
        <taxon>Lactobacillaceae</taxon>
        <taxon>Leuconostoc</taxon>
    </lineage>
</organism>
<comment type="pathway">
    <text evidence="1 4">Purine metabolism; IMP biosynthesis via de novo pathway; N(2)-formyl-N(1)-(5-phospho-D-ribosyl)glycinamide from N(1)-(5-phospho-D-ribosyl)glycinamide (10-formyl THF route): step 1/1.</text>
</comment>
<dbReference type="GO" id="GO:0006189">
    <property type="term" value="P:'de novo' IMP biosynthetic process"/>
    <property type="evidence" value="ECO:0007669"/>
    <property type="project" value="UniProtKB-UniRule"/>
</dbReference>
<dbReference type="RefSeq" id="WP_004915975.1">
    <property type="nucleotide sequence ID" value="NZ_MPLS01000002.1"/>
</dbReference>
<dbReference type="STRING" id="33968.BMS77_02525"/>
<keyword evidence="3 4" id="KW-0658">Purine biosynthesis</keyword>
<evidence type="ECO:0000256" key="1">
    <source>
        <dbReference type="ARBA" id="ARBA00005054"/>
    </source>
</evidence>
<feature type="site" description="Raises pKa of active site His" evidence="4">
    <location>
        <position position="148"/>
    </location>
</feature>
<reference evidence="6 7" key="1">
    <citation type="journal article" date="2017" name="Front. Microbiol.">
        <title>Genomic Characterization of Dairy Associated Leuconostoc Species and Diversity of Leuconostocs in Undefined Mixed Mesophilic Starter Cultures.</title>
        <authorList>
            <person name="Frantzen C.A."/>
            <person name="Kot W."/>
            <person name="Pedersen T.B."/>
            <person name="Ardo Y.M."/>
            <person name="Broadbent J.R."/>
            <person name="Neve H."/>
            <person name="Hansen L.H."/>
            <person name="Dal Bello F."/>
            <person name="Ostlie H.M."/>
            <person name="Kleppen H.P."/>
            <person name="Vogensen F.K."/>
            <person name="Holo H."/>
        </authorList>
    </citation>
    <scope>NUCLEOTIDE SEQUENCE [LARGE SCALE GENOMIC DNA]</scope>
    <source>
        <strain evidence="6 7">LMGCF08</strain>
    </source>
</reference>
<dbReference type="EMBL" id="MPLS01000002">
    <property type="protein sequence ID" value="ORI98612.1"/>
    <property type="molecule type" value="Genomic_DNA"/>
</dbReference>
<dbReference type="eggNOG" id="COG0299">
    <property type="taxonomic scope" value="Bacteria"/>
</dbReference>
<feature type="active site" description="Proton donor" evidence="4">
    <location>
        <position position="112"/>
    </location>
</feature>
<dbReference type="GO" id="GO:0004644">
    <property type="term" value="F:phosphoribosylglycinamide formyltransferase activity"/>
    <property type="evidence" value="ECO:0007669"/>
    <property type="project" value="UniProtKB-UniRule"/>
</dbReference>
<dbReference type="AlphaFoldDB" id="A0A1X0VFT6"/>
<feature type="binding site" evidence="4">
    <location>
        <begin position="15"/>
        <end position="17"/>
    </location>
    <ligand>
        <name>N(1)-(5-phospho-beta-D-ribosyl)glycinamide</name>
        <dbReference type="ChEBI" id="CHEBI:143788"/>
    </ligand>
</feature>
<feature type="domain" description="Formyl transferase N-terminal" evidence="5">
    <location>
        <begin position="6"/>
        <end position="185"/>
    </location>
</feature>